<keyword evidence="1" id="KW-0547">Nucleotide-binding</keyword>
<feature type="binding site" evidence="1">
    <location>
        <position position="40"/>
    </location>
    <ligand>
        <name>ATP</name>
        <dbReference type="ChEBI" id="CHEBI:30616"/>
    </ligand>
</feature>
<reference evidence="3 4" key="1">
    <citation type="submission" date="2019-08" db="EMBL/GenBank/DDBJ databases">
        <title>Lentzea from Indian Himalayas.</title>
        <authorList>
            <person name="Mandal S."/>
            <person name="Mallick Gupta A."/>
            <person name="Maiti P.K."/>
            <person name="Sarkar J."/>
            <person name="Mandal S."/>
        </authorList>
    </citation>
    <scope>NUCLEOTIDE SEQUENCE [LARGE SCALE GENOMIC DNA]</scope>
    <source>
        <strain evidence="3 4">PSKA42</strain>
    </source>
</reference>
<sequence>MKVDQPQRIGDYLLLGRLGRGAMGTVYLGQGSDGRQVAVKVARAELADDPRFRERFRREMQMARAVGS</sequence>
<keyword evidence="4" id="KW-1185">Reference proteome</keyword>
<dbReference type="Proteomes" id="UP001515943">
    <property type="component" value="Unassembled WGS sequence"/>
</dbReference>
<dbReference type="PROSITE" id="PS00107">
    <property type="entry name" value="PROTEIN_KINASE_ATP"/>
    <property type="match status" value="1"/>
</dbReference>
<evidence type="ECO:0000313" key="3">
    <source>
        <dbReference type="EMBL" id="NKE63271.1"/>
    </source>
</evidence>
<dbReference type="Gene3D" id="3.30.200.20">
    <property type="entry name" value="Phosphorylase Kinase, domain 1"/>
    <property type="match status" value="1"/>
</dbReference>
<gene>
    <name evidence="3" type="ORF">FXN61_43730</name>
</gene>
<evidence type="ECO:0000259" key="2">
    <source>
        <dbReference type="PROSITE" id="PS50011"/>
    </source>
</evidence>
<organism evidence="3 4">
    <name type="scientific">Lentzea indica</name>
    <dbReference type="NCBI Taxonomy" id="2604800"/>
    <lineage>
        <taxon>Bacteria</taxon>
        <taxon>Bacillati</taxon>
        <taxon>Actinomycetota</taxon>
        <taxon>Actinomycetes</taxon>
        <taxon>Pseudonocardiales</taxon>
        <taxon>Pseudonocardiaceae</taxon>
        <taxon>Lentzea</taxon>
    </lineage>
</organism>
<dbReference type="PROSITE" id="PS50011">
    <property type="entry name" value="PROTEIN_KINASE_DOM"/>
    <property type="match status" value="1"/>
</dbReference>
<dbReference type="InterPro" id="IPR017441">
    <property type="entry name" value="Protein_kinase_ATP_BS"/>
</dbReference>
<keyword evidence="1" id="KW-0067">ATP-binding</keyword>
<proteinExistence type="predicted"/>
<dbReference type="EMBL" id="VSRL01000335">
    <property type="protein sequence ID" value="NKE63271.1"/>
    <property type="molecule type" value="Genomic_DNA"/>
</dbReference>
<feature type="domain" description="Protein kinase" evidence="2">
    <location>
        <begin position="12"/>
        <end position="68"/>
    </location>
</feature>
<dbReference type="InterPro" id="IPR000719">
    <property type="entry name" value="Prot_kinase_dom"/>
</dbReference>
<keyword evidence="3" id="KW-0418">Kinase</keyword>
<accession>A0ABX1FXU4</accession>
<dbReference type="SUPFAM" id="SSF56112">
    <property type="entry name" value="Protein kinase-like (PK-like)"/>
    <property type="match status" value="1"/>
</dbReference>
<dbReference type="InterPro" id="IPR011009">
    <property type="entry name" value="Kinase-like_dom_sf"/>
</dbReference>
<protein>
    <submittedName>
        <fullName evidence="3">Serine/threonine protein kinase</fullName>
    </submittedName>
</protein>
<comment type="caution">
    <text evidence="3">The sequence shown here is derived from an EMBL/GenBank/DDBJ whole genome shotgun (WGS) entry which is preliminary data.</text>
</comment>
<name>A0ABX1FXU4_9PSEU</name>
<dbReference type="GO" id="GO:0004674">
    <property type="term" value="F:protein serine/threonine kinase activity"/>
    <property type="evidence" value="ECO:0007669"/>
    <property type="project" value="UniProtKB-KW"/>
</dbReference>
<keyword evidence="3" id="KW-0723">Serine/threonine-protein kinase</keyword>
<keyword evidence="3" id="KW-0808">Transferase</keyword>
<evidence type="ECO:0000256" key="1">
    <source>
        <dbReference type="PROSITE-ProRule" id="PRU10141"/>
    </source>
</evidence>
<evidence type="ECO:0000313" key="4">
    <source>
        <dbReference type="Proteomes" id="UP001515943"/>
    </source>
</evidence>
<feature type="non-terminal residue" evidence="3">
    <location>
        <position position="68"/>
    </location>
</feature>